<evidence type="ECO:0000256" key="6">
    <source>
        <dbReference type="PROSITE-ProRule" id="PRU00284"/>
    </source>
</evidence>
<organism evidence="10 11">
    <name type="scientific">Saliterribacillus persicus</name>
    <dbReference type="NCBI Taxonomy" id="930114"/>
    <lineage>
        <taxon>Bacteria</taxon>
        <taxon>Bacillati</taxon>
        <taxon>Bacillota</taxon>
        <taxon>Bacilli</taxon>
        <taxon>Bacillales</taxon>
        <taxon>Bacillaceae</taxon>
        <taxon>Saliterribacillus</taxon>
    </lineage>
</organism>
<evidence type="ECO:0000259" key="9">
    <source>
        <dbReference type="PROSITE" id="PS50885"/>
    </source>
</evidence>
<dbReference type="PRINTS" id="PR00260">
    <property type="entry name" value="CHEMTRNSDUCR"/>
</dbReference>
<keyword evidence="11" id="KW-1185">Reference proteome</keyword>
<evidence type="ECO:0000256" key="5">
    <source>
        <dbReference type="ARBA" id="ARBA00029447"/>
    </source>
</evidence>
<dbReference type="PANTHER" id="PTHR32089:SF112">
    <property type="entry name" value="LYSOZYME-LIKE PROTEIN-RELATED"/>
    <property type="match status" value="1"/>
</dbReference>
<name>A0A368X606_9BACI</name>
<feature type="domain" description="Methyl-accepting transducer" evidence="8">
    <location>
        <begin position="286"/>
        <end position="543"/>
    </location>
</feature>
<dbReference type="GO" id="GO:0006935">
    <property type="term" value="P:chemotaxis"/>
    <property type="evidence" value="ECO:0007669"/>
    <property type="project" value="InterPro"/>
</dbReference>
<comment type="similarity">
    <text evidence="5">Belongs to the methyl-accepting chemotaxis (MCP) protein family.</text>
</comment>
<dbReference type="CDD" id="cd06225">
    <property type="entry name" value="HAMP"/>
    <property type="match status" value="1"/>
</dbReference>
<dbReference type="InterPro" id="IPR003660">
    <property type="entry name" value="HAMP_dom"/>
</dbReference>
<keyword evidence="7" id="KW-1133">Transmembrane helix</keyword>
<reference evidence="10 11" key="1">
    <citation type="submission" date="2018-07" db="EMBL/GenBank/DDBJ databases">
        <title>Genomic Encyclopedia of Type Strains, Phase IV (KMG-IV): sequencing the most valuable type-strain genomes for metagenomic binning, comparative biology and taxonomic classification.</title>
        <authorList>
            <person name="Goeker M."/>
        </authorList>
    </citation>
    <scope>NUCLEOTIDE SEQUENCE [LARGE SCALE GENOMIC DNA]</scope>
    <source>
        <strain evidence="10 11">DSM 27696</strain>
    </source>
</reference>
<dbReference type="RefSeq" id="WP_114354266.1">
    <property type="nucleotide sequence ID" value="NZ_QPJJ01000018.1"/>
</dbReference>
<evidence type="ECO:0000256" key="3">
    <source>
        <dbReference type="ARBA" id="ARBA00023136"/>
    </source>
</evidence>
<dbReference type="InterPro" id="IPR004089">
    <property type="entry name" value="MCPsignal_dom"/>
</dbReference>
<evidence type="ECO:0000256" key="2">
    <source>
        <dbReference type="ARBA" id="ARBA00022475"/>
    </source>
</evidence>
<keyword evidence="3 7" id="KW-0472">Membrane</keyword>
<dbReference type="Gene3D" id="1.10.287.950">
    <property type="entry name" value="Methyl-accepting chemotaxis protein"/>
    <property type="match status" value="1"/>
</dbReference>
<evidence type="ECO:0000313" key="11">
    <source>
        <dbReference type="Proteomes" id="UP000252585"/>
    </source>
</evidence>
<evidence type="ECO:0000259" key="8">
    <source>
        <dbReference type="PROSITE" id="PS50111"/>
    </source>
</evidence>
<dbReference type="EMBL" id="QPJJ01000018">
    <property type="protein sequence ID" value="RCW63373.1"/>
    <property type="molecule type" value="Genomic_DNA"/>
</dbReference>
<dbReference type="GO" id="GO:0005886">
    <property type="term" value="C:plasma membrane"/>
    <property type="evidence" value="ECO:0007669"/>
    <property type="project" value="UniProtKB-SubCell"/>
</dbReference>
<gene>
    <name evidence="10" type="ORF">DFR57_11840</name>
</gene>
<dbReference type="GO" id="GO:0004888">
    <property type="term" value="F:transmembrane signaling receptor activity"/>
    <property type="evidence" value="ECO:0007669"/>
    <property type="project" value="InterPro"/>
</dbReference>
<dbReference type="Pfam" id="PF00672">
    <property type="entry name" value="HAMP"/>
    <property type="match status" value="1"/>
</dbReference>
<dbReference type="OrthoDB" id="107771at2"/>
<feature type="transmembrane region" description="Helical" evidence="7">
    <location>
        <begin position="190"/>
        <end position="211"/>
    </location>
</feature>
<feature type="domain" description="HAMP" evidence="9">
    <location>
        <begin position="214"/>
        <end position="267"/>
    </location>
</feature>
<dbReference type="SMART" id="SM00283">
    <property type="entry name" value="MA"/>
    <property type="match status" value="1"/>
</dbReference>
<dbReference type="Pfam" id="PF00015">
    <property type="entry name" value="MCPsignal"/>
    <property type="match status" value="1"/>
</dbReference>
<sequence length="572" mass="65365">MRKITLTLKKRIFLSFFIFLLVFLVSTLFNYVYLDSLAEKNREMDETHIPILITITESNQHMYQIHNQVQEVSRTTMGVTLNNLQQEIDTTNQVLNQNLTEIDSYIDSEQREELPVLYEDYIKAWEQYQEVSNRVVAAAKEKDLAVSQDEFYKSIAFFESARNSMDDMQDRMKNDIAAKTKSSVLNAEQAIQASLILGTLAIFLAIILTFVTERYIRKPIMTLSEYVEKIADGNLKLEAMKVKTKDELGRLTAGVNYMKNSIQSIFLEVKTHNNKTVQTTDHLSQEMQETMRGVENVVDAINHIASQSQSQLKELEQSATFLKEIGLDVEEVNTFAEEMKKLGGDAKDRASQGLANMDEIKEKTNEMERSMYDSVTQMKKLDKQMKQIDKVLQSIQQVASQTNLLALNAQVEAARAGEAGQGFSVVANEIRQFADQSKVSSEEIRRVIEDIKQQKNTVINHMNQTKEHAVETNQYITHSHEHFQFMDQLTDKVSENNELIVASMEKINDKVINIRNFFDSMKETASHHVTNAKEVAETSGEMNKSVEKVNQGLVTVKDSSGNLHQHINQYQI</sequence>
<evidence type="ECO:0000256" key="7">
    <source>
        <dbReference type="SAM" id="Phobius"/>
    </source>
</evidence>
<protein>
    <submittedName>
        <fullName evidence="10">Methyl-accepting chemotaxis protein</fullName>
    </submittedName>
</protein>
<keyword evidence="2" id="KW-1003">Cell membrane</keyword>
<evidence type="ECO:0000256" key="4">
    <source>
        <dbReference type="ARBA" id="ARBA00023224"/>
    </source>
</evidence>
<dbReference type="AlphaFoldDB" id="A0A368X606"/>
<dbReference type="InterPro" id="IPR024478">
    <property type="entry name" value="HlyB_4HB_MCP"/>
</dbReference>
<evidence type="ECO:0000256" key="1">
    <source>
        <dbReference type="ARBA" id="ARBA00004236"/>
    </source>
</evidence>
<keyword evidence="7" id="KW-0812">Transmembrane</keyword>
<proteinExistence type="inferred from homology"/>
<comment type="subcellular location">
    <subcellularLocation>
        <location evidence="1">Cell membrane</location>
    </subcellularLocation>
</comment>
<evidence type="ECO:0000313" key="10">
    <source>
        <dbReference type="EMBL" id="RCW63373.1"/>
    </source>
</evidence>
<dbReference type="PROSITE" id="PS50885">
    <property type="entry name" value="HAMP"/>
    <property type="match status" value="1"/>
</dbReference>
<dbReference type="Pfam" id="PF12729">
    <property type="entry name" value="4HB_MCP_1"/>
    <property type="match status" value="1"/>
</dbReference>
<dbReference type="PROSITE" id="PS50111">
    <property type="entry name" value="CHEMOTAXIS_TRANSDUC_2"/>
    <property type="match status" value="1"/>
</dbReference>
<dbReference type="SUPFAM" id="SSF58104">
    <property type="entry name" value="Methyl-accepting chemotaxis protein (MCP) signaling domain"/>
    <property type="match status" value="1"/>
</dbReference>
<dbReference type="Gene3D" id="6.10.340.10">
    <property type="match status" value="1"/>
</dbReference>
<accession>A0A368X606</accession>
<feature type="transmembrane region" description="Helical" evidence="7">
    <location>
        <begin position="12"/>
        <end position="34"/>
    </location>
</feature>
<comment type="caution">
    <text evidence="10">The sequence shown here is derived from an EMBL/GenBank/DDBJ whole genome shotgun (WGS) entry which is preliminary data.</text>
</comment>
<dbReference type="SMART" id="SM00304">
    <property type="entry name" value="HAMP"/>
    <property type="match status" value="1"/>
</dbReference>
<dbReference type="InterPro" id="IPR004090">
    <property type="entry name" value="Chemotax_Me-accpt_rcpt"/>
</dbReference>
<dbReference type="PANTHER" id="PTHR32089">
    <property type="entry name" value="METHYL-ACCEPTING CHEMOTAXIS PROTEIN MCPB"/>
    <property type="match status" value="1"/>
</dbReference>
<keyword evidence="4 6" id="KW-0807">Transducer</keyword>
<dbReference type="GO" id="GO:0007165">
    <property type="term" value="P:signal transduction"/>
    <property type="evidence" value="ECO:0007669"/>
    <property type="project" value="UniProtKB-KW"/>
</dbReference>
<dbReference type="Proteomes" id="UP000252585">
    <property type="component" value="Unassembled WGS sequence"/>
</dbReference>